<dbReference type="GO" id="GO:0005737">
    <property type="term" value="C:cytoplasm"/>
    <property type="evidence" value="ECO:0007669"/>
    <property type="project" value="UniProtKB-SubCell"/>
</dbReference>
<reference evidence="10 11" key="1">
    <citation type="submission" date="2019-04" db="EMBL/GenBank/DDBJ databases">
        <title>Flavobacterium sp. nov. isolated from construction timber.</title>
        <authorList>
            <person name="Lin S.-Y."/>
            <person name="Chang C.-T."/>
            <person name="Young C.-C."/>
        </authorList>
    </citation>
    <scope>NUCLEOTIDE SEQUENCE [LARGE SCALE GENOMIC DNA]</scope>
    <source>
        <strain evidence="10 11">CC-CTC003</strain>
    </source>
</reference>
<dbReference type="GO" id="GO:0006777">
    <property type="term" value="P:Mo-molybdopterin cofactor biosynthetic process"/>
    <property type="evidence" value="ECO:0007669"/>
    <property type="project" value="UniProtKB-KW"/>
</dbReference>
<comment type="catalytic activity">
    <reaction evidence="8">
        <text>Mo-molybdopterin + GTP + H(+) = Mo-molybdopterin guanine dinucleotide + diphosphate</text>
        <dbReference type="Rhea" id="RHEA:34243"/>
        <dbReference type="ChEBI" id="CHEBI:15378"/>
        <dbReference type="ChEBI" id="CHEBI:33019"/>
        <dbReference type="ChEBI" id="CHEBI:37565"/>
        <dbReference type="ChEBI" id="CHEBI:71302"/>
        <dbReference type="ChEBI" id="CHEBI:71310"/>
        <dbReference type="EC" id="2.7.7.77"/>
    </reaction>
</comment>
<keyword evidence="3 8" id="KW-0479">Metal-binding</keyword>
<comment type="similarity">
    <text evidence="8">Belongs to the MobA family.</text>
</comment>
<dbReference type="AlphaFoldDB" id="A0A4S3ZQW7"/>
<sequence>MTVIKTYLLSGGKSSRMGEDKGLKFLSGKPMITYLLDTLRQLDIEPVIIAHHPGYKTFELTVIPDKIKDKGPLGGIYTALSHAGETVLIISADTPFVEPRAIKYLIKHSIKDLINVLNYKGSTQPLCGLYPFRLLPEVECNLIANKLKMMDFLAEHNANILSIPFESNGFRNINTPEEWSKAENEISTNFKTA</sequence>
<comment type="caution">
    <text evidence="8">Lacks conserved residue(s) required for the propagation of feature annotation.</text>
</comment>
<feature type="binding site" evidence="8">
    <location>
        <position position="21"/>
    </location>
    <ligand>
        <name>GTP</name>
        <dbReference type="ChEBI" id="CHEBI:37565"/>
    </ligand>
</feature>
<evidence type="ECO:0000256" key="5">
    <source>
        <dbReference type="ARBA" id="ARBA00022842"/>
    </source>
</evidence>
<dbReference type="SUPFAM" id="SSF53448">
    <property type="entry name" value="Nucleotide-diphospho-sugar transferases"/>
    <property type="match status" value="1"/>
</dbReference>
<feature type="binding site" evidence="8">
    <location>
        <begin position="9"/>
        <end position="11"/>
    </location>
    <ligand>
        <name>GTP</name>
        <dbReference type="ChEBI" id="CHEBI:37565"/>
    </ligand>
</feature>
<dbReference type="InterPro" id="IPR025877">
    <property type="entry name" value="MobA-like_NTP_Trfase"/>
</dbReference>
<evidence type="ECO:0000256" key="1">
    <source>
        <dbReference type="ARBA" id="ARBA00022490"/>
    </source>
</evidence>
<keyword evidence="6 8" id="KW-0342">GTP-binding</keyword>
<dbReference type="HAMAP" id="MF_00316">
    <property type="entry name" value="MobA"/>
    <property type="match status" value="1"/>
</dbReference>
<accession>A0A4S3ZQW7</accession>
<dbReference type="GO" id="GO:0005525">
    <property type="term" value="F:GTP binding"/>
    <property type="evidence" value="ECO:0007669"/>
    <property type="project" value="UniProtKB-UniRule"/>
</dbReference>
<keyword evidence="7 8" id="KW-0501">Molybdenum cofactor biosynthesis</keyword>
<comment type="cofactor">
    <cofactor evidence="8">
        <name>Mg(2+)</name>
        <dbReference type="ChEBI" id="CHEBI:18420"/>
    </cofactor>
</comment>
<organism evidence="10 11">
    <name type="scientific">Flavobacterium supellecticarium</name>
    <dbReference type="NCBI Taxonomy" id="2565924"/>
    <lineage>
        <taxon>Bacteria</taxon>
        <taxon>Pseudomonadati</taxon>
        <taxon>Bacteroidota</taxon>
        <taxon>Flavobacteriia</taxon>
        <taxon>Flavobacteriales</taxon>
        <taxon>Flavobacteriaceae</taxon>
        <taxon>Flavobacterium</taxon>
    </lineage>
</organism>
<proteinExistence type="inferred from homology"/>
<evidence type="ECO:0000313" key="11">
    <source>
        <dbReference type="Proteomes" id="UP000307507"/>
    </source>
</evidence>
<evidence type="ECO:0000256" key="4">
    <source>
        <dbReference type="ARBA" id="ARBA00022741"/>
    </source>
</evidence>
<keyword evidence="10" id="KW-0548">Nucleotidyltransferase</keyword>
<dbReference type="EMBL" id="SSNZ01000010">
    <property type="protein sequence ID" value="THF47945.1"/>
    <property type="molecule type" value="Genomic_DNA"/>
</dbReference>
<evidence type="ECO:0000256" key="3">
    <source>
        <dbReference type="ARBA" id="ARBA00022723"/>
    </source>
</evidence>
<dbReference type="Proteomes" id="UP000307507">
    <property type="component" value="Unassembled WGS sequence"/>
</dbReference>
<keyword evidence="11" id="KW-1185">Reference proteome</keyword>
<dbReference type="OrthoDB" id="9788394at2"/>
<keyword evidence="1 8" id="KW-0963">Cytoplasm</keyword>
<keyword evidence="4 8" id="KW-0547">Nucleotide-binding</keyword>
<dbReference type="GO" id="GO:0061603">
    <property type="term" value="F:molybdenum cofactor guanylyltransferase activity"/>
    <property type="evidence" value="ECO:0007669"/>
    <property type="project" value="UniProtKB-EC"/>
</dbReference>
<dbReference type="EC" id="2.7.7.77" evidence="8"/>
<dbReference type="PANTHER" id="PTHR19136">
    <property type="entry name" value="MOLYBDENUM COFACTOR GUANYLYLTRANSFERASE"/>
    <property type="match status" value="1"/>
</dbReference>
<dbReference type="InterPro" id="IPR013482">
    <property type="entry name" value="Molybde_CF_guanTrfase"/>
</dbReference>
<evidence type="ECO:0000313" key="10">
    <source>
        <dbReference type="EMBL" id="THF47945.1"/>
    </source>
</evidence>
<comment type="caution">
    <text evidence="10">The sequence shown here is derived from an EMBL/GenBank/DDBJ whole genome shotgun (WGS) entry which is preliminary data.</text>
</comment>
<keyword evidence="2 8" id="KW-0808">Transferase</keyword>
<feature type="binding site" evidence="8">
    <location>
        <position position="93"/>
    </location>
    <ligand>
        <name>GTP</name>
        <dbReference type="ChEBI" id="CHEBI:37565"/>
    </ligand>
</feature>
<comment type="subcellular location">
    <subcellularLocation>
        <location evidence="8">Cytoplasm</location>
    </subcellularLocation>
</comment>
<dbReference type="Pfam" id="PF12804">
    <property type="entry name" value="NTP_transf_3"/>
    <property type="match status" value="1"/>
</dbReference>
<evidence type="ECO:0000256" key="2">
    <source>
        <dbReference type="ARBA" id="ARBA00022679"/>
    </source>
</evidence>
<evidence type="ECO:0000256" key="6">
    <source>
        <dbReference type="ARBA" id="ARBA00023134"/>
    </source>
</evidence>
<comment type="domain">
    <text evidence="8">The N-terminal domain determines nucleotide recognition and specific binding, while the C-terminal domain determines the specific binding to the target protein.</text>
</comment>
<comment type="function">
    <text evidence="8">Transfers a GMP moiety from GTP to Mo-molybdopterin (Mo-MPT) cofactor (Moco or molybdenum cofactor) to form Mo-molybdopterin guanine dinucleotide (Mo-MGD) cofactor.</text>
</comment>
<dbReference type="PANTHER" id="PTHR19136:SF81">
    <property type="entry name" value="MOLYBDENUM COFACTOR GUANYLYLTRANSFERASE"/>
    <property type="match status" value="1"/>
</dbReference>
<feature type="binding site" evidence="8">
    <location>
        <position position="93"/>
    </location>
    <ligand>
        <name>Mg(2+)</name>
        <dbReference type="ChEBI" id="CHEBI:18420"/>
    </ligand>
</feature>
<evidence type="ECO:0000256" key="8">
    <source>
        <dbReference type="HAMAP-Rule" id="MF_00316"/>
    </source>
</evidence>
<dbReference type="InterPro" id="IPR029044">
    <property type="entry name" value="Nucleotide-diphossugar_trans"/>
</dbReference>
<evidence type="ECO:0000259" key="9">
    <source>
        <dbReference type="Pfam" id="PF12804"/>
    </source>
</evidence>
<feature type="binding site" evidence="8">
    <location>
        <position position="65"/>
    </location>
    <ligand>
        <name>GTP</name>
        <dbReference type="ChEBI" id="CHEBI:37565"/>
    </ligand>
</feature>
<keyword evidence="5 8" id="KW-0460">Magnesium</keyword>
<protein>
    <recommendedName>
        <fullName evidence="8">Probable molybdenum cofactor guanylyltransferase</fullName>
        <shortName evidence="8">MoCo guanylyltransferase</shortName>
        <ecNumber evidence="8">2.7.7.77</ecNumber>
    </recommendedName>
    <alternativeName>
        <fullName evidence="8">GTP:molybdopterin guanylyltransferase</fullName>
    </alternativeName>
    <alternativeName>
        <fullName evidence="8">Mo-MPT guanylyltransferase</fullName>
    </alternativeName>
    <alternativeName>
        <fullName evidence="8">Molybdopterin guanylyltransferase</fullName>
    </alternativeName>
    <alternativeName>
        <fullName evidence="8">Molybdopterin-guanine dinucleotide synthase</fullName>
        <shortName evidence="8">MGD synthase</shortName>
    </alternativeName>
</protein>
<dbReference type="Gene3D" id="3.90.550.10">
    <property type="entry name" value="Spore Coat Polysaccharide Biosynthesis Protein SpsA, Chain A"/>
    <property type="match status" value="1"/>
</dbReference>
<evidence type="ECO:0000256" key="7">
    <source>
        <dbReference type="ARBA" id="ARBA00023150"/>
    </source>
</evidence>
<dbReference type="GO" id="GO:0046872">
    <property type="term" value="F:metal ion binding"/>
    <property type="evidence" value="ECO:0007669"/>
    <property type="project" value="UniProtKB-KW"/>
</dbReference>
<dbReference type="RefSeq" id="WP_136404259.1">
    <property type="nucleotide sequence ID" value="NZ_SSNZ01000010.1"/>
</dbReference>
<name>A0A4S3ZQW7_9FLAO</name>
<feature type="domain" description="MobA-like NTP transferase" evidence="9">
    <location>
        <begin position="8"/>
        <end position="156"/>
    </location>
</feature>
<gene>
    <name evidence="8" type="primary">mobA</name>
    <name evidence="10" type="ORF">E6C50_16055</name>
</gene>
<dbReference type="CDD" id="cd02503">
    <property type="entry name" value="MobA"/>
    <property type="match status" value="1"/>
</dbReference>